<name>A0A381YI14_9ZZZZ</name>
<protein>
    <submittedName>
        <fullName evidence="1">Uncharacterized protein</fullName>
    </submittedName>
</protein>
<proteinExistence type="predicted"/>
<reference evidence="1" key="1">
    <citation type="submission" date="2018-05" db="EMBL/GenBank/DDBJ databases">
        <authorList>
            <person name="Lanie J.A."/>
            <person name="Ng W.-L."/>
            <person name="Kazmierczak K.M."/>
            <person name="Andrzejewski T.M."/>
            <person name="Davidsen T.M."/>
            <person name="Wayne K.J."/>
            <person name="Tettelin H."/>
            <person name="Glass J.I."/>
            <person name="Rusch D."/>
            <person name="Podicherti R."/>
            <person name="Tsui H.-C.T."/>
            <person name="Winkler M.E."/>
        </authorList>
    </citation>
    <scope>NUCLEOTIDE SEQUENCE</scope>
</reference>
<dbReference type="EMBL" id="UINC01018193">
    <property type="protein sequence ID" value="SVA76191.1"/>
    <property type="molecule type" value="Genomic_DNA"/>
</dbReference>
<gene>
    <name evidence="1" type="ORF">METZ01_LOCUS129045</name>
</gene>
<sequence length="22" mass="2402">MKIKNKARMILAPELISGSIST</sequence>
<accession>A0A381YI14</accession>
<dbReference type="AlphaFoldDB" id="A0A381YI14"/>
<organism evidence="1">
    <name type="scientific">marine metagenome</name>
    <dbReference type="NCBI Taxonomy" id="408172"/>
    <lineage>
        <taxon>unclassified sequences</taxon>
        <taxon>metagenomes</taxon>
        <taxon>ecological metagenomes</taxon>
    </lineage>
</organism>
<evidence type="ECO:0000313" key="1">
    <source>
        <dbReference type="EMBL" id="SVA76191.1"/>
    </source>
</evidence>